<comment type="caution">
    <text evidence="4">The sequence shown here is derived from an EMBL/GenBank/DDBJ whole genome shotgun (WGS) entry which is preliminary data.</text>
</comment>
<proteinExistence type="predicted"/>
<sequence>MKILLMAGTAEARALADRLAQDPRVAVLASLAGETRTPHRLAVPVRVGGFGGDEAQEKFMQDEGIEAVMDATHPFAAQISARSAALCARLGLPYLQILRPGWVPGAGDRWTFVDREEEVAAALPAGAVVFLATGRKTLDRLSGLAAHRVYCRRIDRAEGPCPLPQGRWVVGRAPFSVADEVALFRRLGVTALVVKDAGGTADAKLVAARELGLPVVLIRRPPQPPGDKAASVAAALDWLERRL</sequence>
<dbReference type="PANTHER" id="PTHR36925:SF1">
    <property type="entry name" value="COBALT-PRECORRIN-6A REDUCTASE"/>
    <property type="match status" value="1"/>
</dbReference>
<organism evidence="4 5">
    <name type="scientific">Sinisalibacter lacisalsi</name>
    <dbReference type="NCBI Taxonomy" id="1526570"/>
    <lineage>
        <taxon>Bacteria</taxon>
        <taxon>Pseudomonadati</taxon>
        <taxon>Pseudomonadota</taxon>
        <taxon>Alphaproteobacteria</taxon>
        <taxon>Rhodobacterales</taxon>
        <taxon>Roseobacteraceae</taxon>
        <taxon>Sinisalibacter</taxon>
    </lineage>
</organism>
<comment type="pathway">
    <text evidence="1">Cofactor biosynthesis; adenosylcobalamin biosynthesis.</text>
</comment>
<name>A0ABQ1QMB3_9RHOB</name>
<dbReference type="Pfam" id="PF02571">
    <property type="entry name" value="CbiJ"/>
    <property type="match status" value="1"/>
</dbReference>
<evidence type="ECO:0000313" key="5">
    <source>
        <dbReference type="Proteomes" id="UP000617355"/>
    </source>
</evidence>
<dbReference type="RefSeq" id="WP_188526862.1">
    <property type="nucleotide sequence ID" value="NZ_BMGI01000002.1"/>
</dbReference>
<keyword evidence="3" id="KW-0560">Oxidoreductase</keyword>
<dbReference type="PANTHER" id="PTHR36925">
    <property type="entry name" value="COBALT-PRECORRIN-6A REDUCTASE"/>
    <property type="match status" value="1"/>
</dbReference>
<dbReference type="Proteomes" id="UP000617355">
    <property type="component" value="Unassembled WGS sequence"/>
</dbReference>
<evidence type="ECO:0000313" key="4">
    <source>
        <dbReference type="EMBL" id="GGD30627.1"/>
    </source>
</evidence>
<dbReference type="EMBL" id="BMGI01000002">
    <property type="protein sequence ID" value="GGD30627.1"/>
    <property type="molecule type" value="Genomic_DNA"/>
</dbReference>
<dbReference type="NCBIfam" id="TIGR00715">
    <property type="entry name" value="precor6x_red"/>
    <property type="match status" value="1"/>
</dbReference>
<reference evidence="5" key="1">
    <citation type="journal article" date="2019" name="Int. J. Syst. Evol. Microbiol.">
        <title>The Global Catalogue of Microorganisms (GCM) 10K type strain sequencing project: providing services to taxonomists for standard genome sequencing and annotation.</title>
        <authorList>
            <consortium name="The Broad Institute Genomics Platform"/>
            <consortium name="The Broad Institute Genome Sequencing Center for Infectious Disease"/>
            <person name="Wu L."/>
            <person name="Ma J."/>
        </authorList>
    </citation>
    <scope>NUCLEOTIDE SEQUENCE [LARGE SCALE GENOMIC DNA]</scope>
    <source>
        <strain evidence="5">CGMCC 1.12922</strain>
    </source>
</reference>
<dbReference type="PROSITE" id="PS51014">
    <property type="entry name" value="COBK_CBIJ"/>
    <property type="match status" value="1"/>
</dbReference>
<dbReference type="InterPro" id="IPR003723">
    <property type="entry name" value="Precorrin-6x_reduct"/>
</dbReference>
<protein>
    <submittedName>
        <fullName evidence="4">Precorrin-6A reductase</fullName>
    </submittedName>
</protein>
<keyword evidence="2" id="KW-0169">Cobalamin biosynthesis</keyword>
<gene>
    <name evidence="4" type="primary">cobK</name>
    <name evidence="4" type="ORF">GCM10011358_13330</name>
</gene>
<evidence type="ECO:0000256" key="3">
    <source>
        <dbReference type="ARBA" id="ARBA00023002"/>
    </source>
</evidence>
<evidence type="ECO:0000256" key="2">
    <source>
        <dbReference type="ARBA" id="ARBA00022573"/>
    </source>
</evidence>
<accession>A0ABQ1QMB3</accession>
<dbReference type="NCBIfam" id="NF005968">
    <property type="entry name" value="PRK08057.1-2"/>
    <property type="match status" value="1"/>
</dbReference>
<evidence type="ECO:0000256" key="1">
    <source>
        <dbReference type="ARBA" id="ARBA00004953"/>
    </source>
</evidence>
<keyword evidence="5" id="KW-1185">Reference proteome</keyword>